<evidence type="ECO:0000313" key="2">
    <source>
        <dbReference type="EMBL" id="MEN5379226.1"/>
    </source>
</evidence>
<gene>
    <name evidence="2" type="ORF">ABE541_18320</name>
</gene>
<keyword evidence="1" id="KW-0732">Signal</keyword>
<comment type="caution">
    <text evidence="2">The sequence shown here is derived from an EMBL/GenBank/DDBJ whole genome shotgun (WGS) entry which is preliminary data.</text>
</comment>
<evidence type="ECO:0000256" key="1">
    <source>
        <dbReference type="SAM" id="SignalP"/>
    </source>
</evidence>
<dbReference type="PROSITE" id="PS51257">
    <property type="entry name" value="PROKAR_LIPOPROTEIN"/>
    <property type="match status" value="1"/>
</dbReference>
<name>A0ABV0BWZ5_9SPHI</name>
<dbReference type="EMBL" id="JBDJNQ010000009">
    <property type="protein sequence ID" value="MEN5379226.1"/>
    <property type="molecule type" value="Genomic_DNA"/>
</dbReference>
<feature type="signal peptide" evidence="1">
    <location>
        <begin position="1"/>
        <end position="27"/>
    </location>
</feature>
<reference evidence="2 3" key="1">
    <citation type="submission" date="2024-04" db="EMBL/GenBank/DDBJ databases">
        <title>WGS of bacteria from Torrens River.</title>
        <authorList>
            <person name="Wyrsch E.R."/>
            <person name="Drigo B."/>
        </authorList>
    </citation>
    <scope>NUCLEOTIDE SEQUENCE [LARGE SCALE GENOMIC DNA]</scope>
    <source>
        <strain evidence="2 3">TWI391</strain>
    </source>
</reference>
<protein>
    <recommendedName>
        <fullName evidence="4">DUF1735 domain-containing protein</fullName>
    </recommendedName>
</protein>
<evidence type="ECO:0008006" key="4">
    <source>
        <dbReference type="Google" id="ProtNLM"/>
    </source>
</evidence>
<dbReference type="Proteomes" id="UP001409291">
    <property type="component" value="Unassembled WGS sequence"/>
</dbReference>
<dbReference type="Gene3D" id="2.60.40.2710">
    <property type="match status" value="1"/>
</dbReference>
<feature type="chain" id="PRO_5047339435" description="DUF1735 domain-containing protein" evidence="1">
    <location>
        <begin position="28"/>
        <end position="369"/>
    </location>
</feature>
<keyword evidence="3" id="KW-1185">Reference proteome</keyword>
<dbReference type="RefSeq" id="WP_168126310.1">
    <property type="nucleotide sequence ID" value="NZ_JBDJNQ010000009.1"/>
</dbReference>
<accession>A0ABV0BWZ5</accession>
<organism evidence="2 3">
    <name type="scientific">Sphingobacterium kitahiroshimense</name>
    <dbReference type="NCBI Taxonomy" id="470446"/>
    <lineage>
        <taxon>Bacteria</taxon>
        <taxon>Pseudomonadati</taxon>
        <taxon>Bacteroidota</taxon>
        <taxon>Sphingobacteriia</taxon>
        <taxon>Sphingobacteriales</taxon>
        <taxon>Sphingobacteriaceae</taxon>
        <taxon>Sphingobacterium</taxon>
    </lineage>
</organism>
<sequence length="369" mass="41559">MCNLKTLSLLKLGVMTLFCLVATSCTKDTIVNGYLPPLPIPDGVSVTYGDTLSYQLPEEYSADDISLEITVDHPGQQVDKDHSLLDLVKQSIKFDREHSRMFIYSGKLYPNNTFSSEFQNTIPENYPIIITSKTENGLKGFSKKINLVVNPAQLYLKNEPNATVLLTPYCLYNDPQNTFDLVVDNFNMEGAIFQFDPSYGNKDQHVNIVNNQIVVSDKAGDPNKKKEWVYTLRPILFKNGYKLAERDLKLSILPEPKLFYGIYYQDFDLTIIYNRFVIPLGNSFKSDAPVVNPGRFKGKFSIKAITLNDNGFNDSNAIFSIDETSGIIQVKKNSSLNEGTYKLIIESKSPDGVMLSTDFNLVMQILSDN</sequence>
<proteinExistence type="predicted"/>
<evidence type="ECO:0000313" key="3">
    <source>
        <dbReference type="Proteomes" id="UP001409291"/>
    </source>
</evidence>